<evidence type="ECO:0000256" key="1">
    <source>
        <dbReference type="ARBA" id="ARBA00022603"/>
    </source>
</evidence>
<sequence>MAKNNEKGSHLASKVPPVRVARAVEHLRYQLSRLRQRSAPPAAATMELILNAWVAQAITSAADLGVADALASGPLSGEQLADRIGANADALRRLMRALIGIGIFRQRSDGRYALTPLGETLRSDAPVSMAGMARWVGSPQHREHWSHLTDAIRTGKAVVPALRGKPAFEYLADEAELAGIFNTAMTNVSEFATVPLTAAYDFGAFATIVDVGGGHGRLLAAILETAPQSRGVLFDLPEVVAGAPALLRKHGVDGRVRIEEGSFFDSAPEGGDAYVLKNVIHDWPEEDAVRILSNVRASARAGARLLLCEFVIPEHDRDFHGKWVDLEMLVVAGARERTADEYDRLFDQAGFRLNRVVETVSPLSIIEGIAV</sequence>
<dbReference type="EMBL" id="LZJY01000002">
    <property type="protein sequence ID" value="OBI10777.1"/>
    <property type="molecule type" value="Genomic_DNA"/>
</dbReference>
<dbReference type="GO" id="GO:0046983">
    <property type="term" value="F:protein dimerization activity"/>
    <property type="evidence" value="ECO:0007669"/>
    <property type="project" value="InterPro"/>
</dbReference>
<dbReference type="Gene3D" id="1.10.10.10">
    <property type="entry name" value="Winged helix-like DNA-binding domain superfamily/Winged helix DNA-binding domain"/>
    <property type="match status" value="1"/>
</dbReference>
<protein>
    <submittedName>
        <fullName evidence="7">Hydroxyneurosporene methyltransferase</fullName>
    </submittedName>
</protein>
<feature type="active site" description="Proton acceptor" evidence="4">
    <location>
        <position position="281"/>
    </location>
</feature>
<evidence type="ECO:0000313" key="8">
    <source>
        <dbReference type="Proteomes" id="UP000092207"/>
    </source>
</evidence>
<dbReference type="GO" id="GO:0032259">
    <property type="term" value="P:methylation"/>
    <property type="evidence" value="ECO:0007669"/>
    <property type="project" value="UniProtKB-KW"/>
</dbReference>
<evidence type="ECO:0000259" key="5">
    <source>
        <dbReference type="Pfam" id="PF00891"/>
    </source>
</evidence>
<accession>A0A1A2WDB7</accession>
<dbReference type="CDD" id="cd02440">
    <property type="entry name" value="AdoMet_MTases"/>
    <property type="match status" value="1"/>
</dbReference>
<dbReference type="PANTHER" id="PTHR43712">
    <property type="entry name" value="PUTATIVE (AFU_ORTHOLOGUE AFUA_4G14580)-RELATED"/>
    <property type="match status" value="1"/>
</dbReference>
<reference evidence="7 8" key="1">
    <citation type="submission" date="2016-06" db="EMBL/GenBank/DDBJ databases">
        <authorList>
            <person name="Kjaerup R.B."/>
            <person name="Dalgaard T.S."/>
            <person name="Juul-Madsen H.R."/>
        </authorList>
    </citation>
    <scope>NUCLEOTIDE SEQUENCE [LARGE SCALE GENOMIC DNA]</scope>
    <source>
        <strain evidence="7 8">E2838</strain>
    </source>
</reference>
<gene>
    <name evidence="7" type="ORF">A5679_00245</name>
</gene>
<keyword evidence="2 7" id="KW-0808">Transferase</keyword>
<dbReference type="PIRSF" id="PIRSF005739">
    <property type="entry name" value="O-mtase"/>
    <property type="match status" value="1"/>
</dbReference>
<dbReference type="InterPro" id="IPR029063">
    <property type="entry name" value="SAM-dependent_MTases_sf"/>
</dbReference>
<keyword evidence="3" id="KW-0949">S-adenosyl-L-methionine</keyword>
<dbReference type="Proteomes" id="UP000092207">
    <property type="component" value="Unassembled WGS sequence"/>
</dbReference>
<dbReference type="Gene3D" id="1.10.287.1350">
    <property type="match status" value="1"/>
</dbReference>
<dbReference type="SUPFAM" id="SSF53335">
    <property type="entry name" value="S-adenosyl-L-methionine-dependent methyltransferases"/>
    <property type="match status" value="1"/>
</dbReference>
<feature type="domain" description="O-methyltransferase dimerisation" evidence="6">
    <location>
        <begin position="46"/>
        <end position="121"/>
    </location>
</feature>
<name>A0A1A2WDB7_MYCSC</name>
<keyword evidence="1 7" id="KW-0489">Methyltransferase</keyword>
<dbReference type="Pfam" id="PF08100">
    <property type="entry name" value="Dimerisation"/>
    <property type="match status" value="1"/>
</dbReference>
<dbReference type="GO" id="GO:0008171">
    <property type="term" value="F:O-methyltransferase activity"/>
    <property type="evidence" value="ECO:0007669"/>
    <property type="project" value="InterPro"/>
</dbReference>
<proteinExistence type="predicted"/>
<dbReference type="RefSeq" id="WP_067300405.1">
    <property type="nucleotide sequence ID" value="NZ_LZJY01000002.1"/>
</dbReference>
<dbReference type="InterPro" id="IPR016461">
    <property type="entry name" value="COMT-like"/>
</dbReference>
<dbReference type="InterPro" id="IPR036388">
    <property type="entry name" value="WH-like_DNA-bd_sf"/>
</dbReference>
<evidence type="ECO:0000259" key="6">
    <source>
        <dbReference type="Pfam" id="PF08100"/>
    </source>
</evidence>
<dbReference type="Gene3D" id="3.40.50.150">
    <property type="entry name" value="Vaccinia Virus protein VP39"/>
    <property type="match status" value="1"/>
</dbReference>
<dbReference type="PANTHER" id="PTHR43712:SF2">
    <property type="entry name" value="O-METHYLTRANSFERASE CICE"/>
    <property type="match status" value="1"/>
</dbReference>
<dbReference type="SUPFAM" id="SSF46785">
    <property type="entry name" value="Winged helix' DNA-binding domain"/>
    <property type="match status" value="1"/>
</dbReference>
<evidence type="ECO:0000256" key="4">
    <source>
        <dbReference type="PIRSR" id="PIRSR005739-1"/>
    </source>
</evidence>
<dbReference type="InterPro" id="IPR036390">
    <property type="entry name" value="WH_DNA-bd_sf"/>
</dbReference>
<organism evidence="7 8">
    <name type="scientific">Mycobacterium scrofulaceum</name>
    <dbReference type="NCBI Taxonomy" id="1783"/>
    <lineage>
        <taxon>Bacteria</taxon>
        <taxon>Bacillati</taxon>
        <taxon>Actinomycetota</taxon>
        <taxon>Actinomycetes</taxon>
        <taxon>Mycobacteriales</taxon>
        <taxon>Mycobacteriaceae</taxon>
        <taxon>Mycobacterium</taxon>
    </lineage>
</organism>
<dbReference type="AlphaFoldDB" id="A0A1A2WDB7"/>
<dbReference type="InterPro" id="IPR012967">
    <property type="entry name" value="COMT_dimerisation"/>
</dbReference>
<dbReference type="PROSITE" id="PS51683">
    <property type="entry name" value="SAM_OMT_II"/>
    <property type="match status" value="1"/>
</dbReference>
<evidence type="ECO:0000256" key="2">
    <source>
        <dbReference type="ARBA" id="ARBA00022679"/>
    </source>
</evidence>
<dbReference type="Pfam" id="PF00891">
    <property type="entry name" value="Methyltransf_2"/>
    <property type="match status" value="1"/>
</dbReference>
<evidence type="ECO:0000256" key="3">
    <source>
        <dbReference type="ARBA" id="ARBA00022691"/>
    </source>
</evidence>
<feature type="domain" description="O-methyltransferase C-terminal" evidence="5">
    <location>
        <begin position="145"/>
        <end position="352"/>
    </location>
</feature>
<comment type="caution">
    <text evidence="7">The sequence shown here is derived from an EMBL/GenBank/DDBJ whole genome shotgun (WGS) entry which is preliminary data.</text>
</comment>
<dbReference type="InterPro" id="IPR001077">
    <property type="entry name" value="COMT_C"/>
</dbReference>
<evidence type="ECO:0000313" key="7">
    <source>
        <dbReference type="EMBL" id="OBI10777.1"/>
    </source>
</evidence>